<dbReference type="Gene3D" id="1.10.3720.10">
    <property type="entry name" value="MetI-like"/>
    <property type="match status" value="1"/>
</dbReference>
<feature type="transmembrane region" description="Helical" evidence="7">
    <location>
        <begin position="31"/>
        <end position="58"/>
    </location>
</feature>
<evidence type="ECO:0000256" key="1">
    <source>
        <dbReference type="ARBA" id="ARBA00004651"/>
    </source>
</evidence>
<keyword evidence="3" id="KW-1003">Cell membrane</keyword>
<protein>
    <submittedName>
        <fullName evidence="10">Sugar ABC transporter permease</fullName>
    </submittedName>
</protein>
<dbReference type="CDD" id="cd06261">
    <property type="entry name" value="TM_PBP2"/>
    <property type="match status" value="1"/>
</dbReference>
<gene>
    <name evidence="10" type="ORF">Q8A70_22485</name>
</gene>
<evidence type="ECO:0000256" key="6">
    <source>
        <dbReference type="ARBA" id="ARBA00023136"/>
    </source>
</evidence>
<feature type="region of interest" description="Disordered" evidence="8">
    <location>
        <begin position="1"/>
        <end position="22"/>
    </location>
</feature>
<keyword evidence="2 7" id="KW-0813">Transport</keyword>
<proteinExistence type="inferred from homology"/>
<keyword evidence="6 7" id="KW-0472">Membrane</keyword>
<dbReference type="PROSITE" id="PS50928">
    <property type="entry name" value="ABC_TM1"/>
    <property type="match status" value="1"/>
</dbReference>
<comment type="caution">
    <text evidence="10">The sequence shown here is derived from an EMBL/GenBank/DDBJ whole genome shotgun (WGS) entry which is preliminary data.</text>
</comment>
<evidence type="ECO:0000313" key="10">
    <source>
        <dbReference type="EMBL" id="MDQ7250475.1"/>
    </source>
</evidence>
<evidence type="ECO:0000259" key="9">
    <source>
        <dbReference type="PROSITE" id="PS50928"/>
    </source>
</evidence>
<dbReference type="InterPro" id="IPR051393">
    <property type="entry name" value="ABC_transporter_permease"/>
</dbReference>
<evidence type="ECO:0000256" key="8">
    <source>
        <dbReference type="SAM" id="MobiDB-lite"/>
    </source>
</evidence>
<organism evidence="10 11">
    <name type="scientific">Dongia sedimenti</name>
    <dbReference type="NCBI Taxonomy" id="3064282"/>
    <lineage>
        <taxon>Bacteria</taxon>
        <taxon>Pseudomonadati</taxon>
        <taxon>Pseudomonadota</taxon>
        <taxon>Alphaproteobacteria</taxon>
        <taxon>Rhodospirillales</taxon>
        <taxon>Dongiaceae</taxon>
        <taxon>Dongia</taxon>
    </lineage>
</organism>
<evidence type="ECO:0000256" key="4">
    <source>
        <dbReference type="ARBA" id="ARBA00022692"/>
    </source>
</evidence>
<sequence>MNSGVMTDQQQQLTDGRPRRRRTARQRRKQLVGLLFVAPALALVLLFFVIPLGMAFWMSLHNWPLLGKPRFIGLGNYARLLDDAQFWASMRFTVYYTLIVTVAIFSIAFPLALFVEKTRSLTKLYRTAFFLPVVVGFGSASLLWAWLLDVDSGLFSPAAERLGLMDQRVNLLAGFDTTFWSIIIMVVWKTAGFNMIILLTGLQGISTEVQEAARIDGASPWQRFRRITLPLMRRTIALALILSVAGSMLAFDQFYIIADGGPQNSTVTAVYWIFSQSFGSFRLGYGAALSMVLLVILVFISVVQLRLLRNPEGM</sequence>
<dbReference type="Pfam" id="PF00528">
    <property type="entry name" value="BPD_transp_1"/>
    <property type="match status" value="1"/>
</dbReference>
<keyword evidence="4 7" id="KW-0812">Transmembrane</keyword>
<dbReference type="RefSeq" id="WP_379959795.1">
    <property type="nucleotide sequence ID" value="NZ_JAUYVI010000007.1"/>
</dbReference>
<keyword evidence="5 7" id="KW-1133">Transmembrane helix</keyword>
<dbReference type="PANTHER" id="PTHR30193">
    <property type="entry name" value="ABC TRANSPORTER PERMEASE PROTEIN"/>
    <property type="match status" value="1"/>
</dbReference>
<dbReference type="SUPFAM" id="SSF161098">
    <property type="entry name" value="MetI-like"/>
    <property type="match status" value="1"/>
</dbReference>
<dbReference type="EMBL" id="JAUYVI010000007">
    <property type="protein sequence ID" value="MDQ7250475.1"/>
    <property type="molecule type" value="Genomic_DNA"/>
</dbReference>
<feature type="transmembrane region" description="Helical" evidence="7">
    <location>
        <begin position="285"/>
        <end position="308"/>
    </location>
</feature>
<feature type="transmembrane region" description="Helical" evidence="7">
    <location>
        <begin position="127"/>
        <end position="148"/>
    </location>
</feature>
<feature type="domain" description="ABC transmembrane type-1" evidence="9">
    <location>
        <begin position="90"/>
        <end position="304"/>
    </location>
</feature>
<evidence type="ECO:0000256" key="5">
    <source>
        <dbReference type="ARBA" id="ARBA00022989"/>
    </source>
</evidence>
<comment type="subcellular location">
    <subcellularLocation>
        <location evidence="1 7">Cell membrane</location>
        <topology evidence="1 7">Multi-pass membrane protein</topology>
    </subcellularLocation>
</comment>
<dbReference type="Proteomes" id="UP001230156">
    <property type="component" value="Unassembled WGS sequence"/>
</dbReference>
<feature type="transmembrane region" description="Helical" evidence="7">
    <location>
        <begin position="94"/>
        <end position="115"/>
    </location>
</feature>
<dbReference type="PANTHER" id="PTHR30193:SF41">
    <property type="entry name" value="DIACETYLCHITOBIOSE UPTAKE SYSTEM PERMEASE PROTEIN NGCF"/>
    <property type="match status" value="1"/>
</dbReference>
<evidence type="ECO:0000313" key="11">
    <source>
        <dbReference type="Proteomes" id="UP001230156"/>
    </source>
</evidence>
<comment type="similarity">
    <text evidence="7">Belongs to the binding-protein-dependent transport system permease family.</text>
</comment>
<dbReference type="InterPro" id="IPR000515">
    <property type="entry name" value="MetI-like"/>
</dbReference>
<evidence type="ECO:0000256" key="2">
    <source>
        <dbReference type="ARBA" id="ARBA00022448"/>
    </source>
</evidence>
<evidence type="ECO:0000256" key="3">
    <source>
        <dbReference type="ARBA" id="ARBA00022475"/>
    </source>
</evidence>
<reference evidence="11" key="1">
    <citation type="submission" date="2023-08" db="EMBL/GenBank/DDBJ databases">
        <title>Rhodospirillaceae gen. nov., a novel taxon isolated from the Yangtze River Yuezi River estuary sludge.</title>
        <authorList>
            <person name="Ruan L."/>
        </authorList>
    </citation>
    <scope>NUCLEOTIDE SEQUENCE [LARGE SCALE GENOMIC DNA]</scope>
    <source>
        <strain evidence="11">R-7</strain>
    </source>
</reference>
<keyword evidence="11" id="KW-1185">Reference proteome</keyword>
<dbReference type="InterPro" id="IPR035906">
    <property type="entry name" value="MetI-like_sf"/>
</dbReference>
<evidence type="ECO:0000256" key="7">
    <source>
        <dbReference type="RuleBase" id="RU363032"/>
    </source>
</evidence>
<feature type="compositionally biased region" description="Polar residues" evidence="8">
    <location>
        <begin position="1"/>
        <end position="14"/>
    </location>
</feature>
<feature type="transmembrane region" description="Helical" evidence="7">
    <location>
        <begin position="235"/>
        <end position="258"/>
    </location>
</feature>
<accession>A0ABU0YRY1</accession>
<name>A0ABU0YRY1_9PROT</name>